<dbReference type="Proteomes" id="UP000288805">
    <property type="component" value="Unassembled WGS sequence"/>
</dbReference>
<dbReference type="EMBL" id="QGNW01000688">
    <property type="protein sequence ID" value="RVW65428.1"/>
    <property type="molecule type" value="Genomic_DNA"/>
</dbReference>
<comment type="caution">
    <text evidence="3">The sequence shown here is derived from an EMBL/GenBank/DDBJ whole genome shotgun (WGS) entry which is preliminary data.</text>
</comment>
<gene>
    <name evidence="3" type="ORF">CK203_022217</name>
</gene>
<feature type="domain" description="Retrotransposon Copia-like N-terminal" evidence="2">
    <location>
        <begin position="31"/>
        <end position="77"/>
    </location>
</feature>
<name>A0A438FZT6_VITVI</name>
<proteinExistence type="predicted"/>
<dbReference type="PANTHER" id="PTHR37610:SF97">
    <property type="entry name" value="RETROTRANSPOSON GAG DOMAIN-CONTAINING PROTEIN"/>
    <property type="match status" value="1"/>
</dbReference>
<sequence length="89" mass="9820">MARSNQSYAHAVVGSSNPSPMEDSSNLFYLHNGDHFGFILVSHHLSRSNYNTWSRAMMMTLTVKNKVGFINGCTSRPVSDNPGTATIAW</sequence>
<evidence type="ECO:0000313" key="3">
    <source>
        <dbReference type="EMBL" id="RVW65428.1"/>
    </source>
</evidence>
<reference evidence="3 4" key="1">
    <citation type="journal article" date="2018" name="PLoS Genet.">
        <title>Population sequencing reveals clonal diversity and ancestral inbreeding in the grapevine cultivar Chardonnay.</title>
        <authorList>
            <person name="Roach M.J."/>
            <person name="Johnson D.L."/>
            <person name="Bohlmann J."/>
            <person name="van Vuuren H.J."/>
            <person name="Jones S.J."/>
            <person name="Pretorius I.S."/>
            <person name="Schmidt S.A."/>
            <person name="Borneman A.R."/>
        </authorList>
    </citation>
    <scope>NUCLEOTIDE SEQUENCE [LARGE SCALE GENOMIC DNA]</scope>
    <source>
        <strain evidence="4">cv. Chardonnay</strain>
        <tissue evidence="3">Leaf</tissue>
    </source>
</reference>
<dbReference type="PANTHER" id="PTHR37610">
    <property type="entry name" value="CCHC-TYPE DOMAIN-CONTAINING PROTEIN"/>
    <property type="match status" value="1"/>
</dbReference>
<dbReference type="AlphaFoldDB" id="A0A438FZT6"/>
<evidence type="ECO:0000256" key="1">
    <source>
        <dbReference type="SAM" id="MobiDB-lite"/>
    </source>
</evidence>
<accession>A0A438FZT6</accession>
<evidence type="ECO:0000313" key="4">
    <source>
        <dbReference type="Proteomes" id="UP000288805"/>
    </source>
</evidence>
<evidence type="ECO:0000259" key="2">
    <source>
        <dbReference type="Pfam" id="PF14244"/>
    </source>
</evidence>
<protein>
    <recommendedName>
        <fullName evidence="2">Retrotransposon Copia-like N-terminal domain-containing protein</fullName>
    </recommendedName>
</protein>
<feature type="region of interest" description="Disordered" evidence="1">
    <location>
        <begin position="1"/>
        <end position="21"/>
    </location>
</feature>
<organism evidence="3 4">
    <name type="scientific">Vitis vinifera</name>
    <name type="common">Grape</name>
    <dbReference type="NCBI Taxonomy" id="29760"/>
    <lineage>
        <taxon>Eukaryota</taxon>
        <taxon>Viridiplantae</taxon>
        <taxon>Streptophyta</taxon>
        <taxon>Embryophyta</taxon>
        <taxon>Tracheophyta</taxon>
        <taxon>Spermatophyta</taxon>
        <taxon>Magnoliopsida</taxon>
        <taxon>eudicotyledons</taxon>
        <taxon>Gunneridae</taxon>
        <taxon>Pentapetalae</taxon>
        <taxon>rosids</taxon>
        <taxon>Vitales</taxon>
        <taxon>Vitaceae</taxon>
        <taxon>Viteae</taxon>
        <taxon>Vitis</taxon>
    </lineage>
</organism>
<dbReference type="InterPro" id="IPR029472">
    <property type="entry name" value="Copia-like_N"/>
</dbReference>
<dbReference type="Pfam" id="PF14244">
    <property type="entry name" value="Retrotran_gag_3"/>
    <property type="match status" value="1"/>
</dbReference>